<evidence type="ECO:0000256" key="1">
    <source>
        <dbReference type="SAM" id="SignalP"/>
    </source>
</evidence>
<keyword evidence="1" id="KW-0732">Signal</keyword>
<reference evidence="2 3" key="1">
    <citation type="journal article" date="2018" name="Front. Microbiol.">
        <title>Genome-Wide Analysis of Corynespora cassiicola Leaf Fall Disease Putative Effectors.</title>
        <authorList>
            <person name="Lopez D."/>
            <person name="Ribeiro S."/>
            <person name="Label P."/>
            <person name="Fumanal B."/>
            <person name="Venisse J.S."/>
            <person name="Kohler A."/>
            <person name="de Oliveira R.R."/>
            <person name="Labutti K."/>
            <person name="Lipzen A."/>
            <person name="Lail K."/>
            <person name="Bauer D."/>
            <person name="Ohm R.A."/>
            <person name="Barry K.W."/>
            <person name="Spatafora J."/>
            <person name="Grigoriev I.V."/>
            <person name="Martin F.M."/>
            <person name="Pujade-Renaud V."/>
        </authorList>
    </citation>
    <scope>NUCLEOTIDE SEQUENCE [LARGE SCALE GENOMIC DNA]</scope>
    <source>
        <strain evidence="2 3">Philippines</strain>
    </source>
</reference>
<feature type="chain" id="PRO_5015724920" evidence="1">
    <location>
        <begin position="20"/>
        <end position="310"/>
    </location>
</feature>
<proteinExistence type="predicted"/>
<protein>
    <submittedName>
        <fullName evidence="2">Uncharacterized protein</fullName>
    </submittedName>
</protein>
<dbReference type="Proteomes" id="UP000240883">
    <property type="component" value="Unassembled WGS sequence"/>
</dbReference>
<dbReference type="OrthoDB" id="3689744at2759"/>
<gene>
    <name evidence="2" type="ORF">BS50DRAFT_594525</name>
</gene>
<feature type="signal peptide" evidence="1">
    <location>
        <begin position="1"/>
        <end position="19"/>
    </location>
</feature>
<dbReference type="STRING" id="1448308.A0A2T2N2N2"/>
<evidence type="ECO:0000313" key="2">
    <source>
        <dbReference type="EMBL" id="PSN59680.1"/>
    </source>
</evidence>
<dbReference type="EMBL" id="KZ678154">
    <property type="protein sequence ID" value="PSN59680.1"/>
    <property type="molecule type" value="Genomic_DNA"/>
</dbReference>
<sequence length="310" mass="33384">MIASAALLFLSGVLANSHAAPHDHITALNLTDLSSVNGTHEHIEVKLDIEDFLENVEPFESGEIGDTVPIPELANLTLIRQNGSLIYDIPEEGLEISPELYERITGHPPKPWNKRDGNPCNSGTYRKYDLIDANWSKFFGYNRVMSSPLCGPGSISKTYSVTYSYSITGSVTATFGPAAGTSVFQSLGFTAGFSYTWGNAIATGYSATCDLAHPCIATFKPWIGLVKGRGRWTELSNQGNKLCRSGIGGNLELRLPIVRDCTGPDADKECGADGVWDQCYFVGTFAQGACSNLGPTPAAARQCPKEMYPA</sequence>
<accession>A0A2T2N2N2</accession>
<name>A0A2T2N2N2_CORCC</name>
<organism evidence="2 3">
    <name type="scientific">Corynespora cassiicola Philippines</name>
    <dbReference type="NCBI Taxonomy" id="1448308"/>
    <lineage>
        <taxon>Eukaryota</taxon>
        <taxon>Fungi</taxon>
        <taxon>Dikarya</taxon>
        <taxon>Ascomycota</taxon>
        <taxon>Pezizomycotina</taxon>
        <taxon>Dothideomycetes</taxon>
        <taxon>Pleosporomycetidae</taxon>
        <taxon>Pleosporales</taxon>
        <taxon>Corynesporascaceae</taxon>
        <taxon>Corynespora</taxon>
    </lineage>
</organism>
<evidence type="ECO:0000313" key="3">
    <source>
        <dbReference type="Proteomes" id="UP000240883"/>
    </source>
</evidence>
<keyword evidence="3" id="KW-1185">Reference proteome</keyword>
<dbReference type="AlphaFoldDB" id="A0A2T2N2N2"/>